<comment type="caution">
    <text evidence="11">The sequence shown here is derived from an EMBL/GenBank/DDBJ whole genome shotgun (WGS) entry which is preliminary data.</text>
</comment>
<reference evidence="11 12" key="1">
    <citation type="submission" date="2020-12" db="EMBL/GenBank/DDBJ databases">
        <title>Effect of drift, selection, and recombination on the evolution of hybrid genomes in Candida yeast pathogens.</title>
        <authorList>
            <person name="Mixao V."/>
            <person name="Ksiezopolska E."/>
            <person name="Saus E."/>
            <person name="Boekhout T."/>
            <person name="Gacser A."/>
            <person name="Gabaldon T."/>
        </authorList>
    </citation>
    <scope>NUCLEOTIDE SEQUENCE [LARGE SCALE GENOMIC DNA]</scope>
    <source>
        <strain evidence="11 12">BP57</strain>
    </source>
</reference>
<dbReference type="EMBL" id="JAEOAQ010000007">
    <property type="protein sequence ID" value="KAG5417506.1"/>
    <property type="molecule type" value="Genomic_DNA"/>
</dbReference>
<dbReference type="CDD" id="cd04096">
    <property type="entry name" value="eEF2_snRNP_like_C"/>
    <property type="match status" value="1"/>
</dbReference>
<evidence type="ECO:0000256" key="8">
    <source>
        <dbReference type="ARBA" id="ARBA00068031"/>
    </source>
</evidence>
<dbReference type="Pfam" id="PF25118">
    <property type="entry name" value="EFL1"/>
    <property type="match status" value="1"/>
</dbReference>
<dbReference type="NCBIfam" id="TIGR00231">
    <property type="entry name" value="small_GTP"/>
    <property type="match status" value="1"/>
</dbReference>
<dbReference type="FunFam" id="3.30.70.240:FF:000006">
    <property type="entry name" value="Elongation factor like GTPase 1"/>
    <property type="match status" value="1"/>
</dbReference>
<evidence type="ECO:0000256" key="9">
    <source>
        <dbReference type="ARBA" id="ARBA00081809"/>
    </source>
</evidence>
<feature type="domain" description="Tr-type G" evidence="10">
    <location>
        <begin position="16"/>
        <end position="259"/>
    </location>
</feature>
<evidence type="ECO:0000256" key="5">
    <source>
        <dbReference type="ARBA" id="ARBA00022801"/>
    </source>
</evidence>
<evidence type="ECO:0000256" key="2">
    <source>
        <dbReference type="ARBA" id="ARBA00022490"/>
    </source>
</evidence>
<keyword evidence="2" id="KW-0963">Cytoplasm</keyword>
<comment type="subcellular location">
    <subcellularLocation>
        <location evidence="1">Cytoplasm</location>
    </subcellularLocation>
</comment>
<evidence type="ECO:0000259" key="10">
    <source>
        <dbReference type="PROSITE" id="PS51722"/>
    </source>
</evidence>
<dbReference type="PRINTS" id="PR00315">
    <property type="entry name" value="ELONGATNFCT"/>
</dbReference>
<dbReference type="CDD" id="cd01885">
    <property type="entry name" value="EF2"/>
    <property type="match status" value="1"/>
</dbReference>
<accession>A0A8H7ZCM8</accession>
<dbReference type="AlphaFoldDB" id="A0A8H7ZCM8"/>
<evidence type="ECO:0000256" key="6">
    <source>
        <dbReference type="ARBA" id="ARBA00023134"/>
    </source>
</evidence>
<dbReference type="GO" id="GO:1990904">
    <property type="term" value="C:ribonucleoprotein complex"/>
    <property type="evidence" value="ECO:0007669"/>
    <property type="project" value="TreeGrafter"/>
</dbReference>
<evidence type="ECO:0000256" key="4">
    <source>
        <dbReference type="ARBA" id="ARBA00022741"/>
    </source>
</evidence>
<dbReference type="FunFam" id="3.40.50.300:FF:000746">
    <property type="entry name" value="Ribosome assembly protein 1"/>
    <property type="match status" value="1"/>
</dbReference>
<sequence>MKISQETISKLQSDASCIRNICILAHVDHGKTSLSDSLLATNGIISQRMAGKIRYLDSREDEQLRGITMEASAISLYFRIMRRQKGDEEKIDVKEHLINLIDSPGHIDFSSEVSTSSRLCDGAIVLVDAVEGVCSQTVNVLRQCWIDKLRPILVINKLDRLITEWKLSPLEAYQHISRVIEQVNSVIGSFYAGDRLEDDMNWREAGAIGEFVEKDDENLYFVPEKNNVVFASAIDGWAFTVKTFAEIYSKKLGFSQNALAKTLWGDFYLDMKNKKIASGKKLKNGNQKPLFVSLILDQIWAVYENSLIERNQEKLEKIIEKLGAKISPRDLRSKDWKNLLNQIMSQWIPLSHAVLGTVIDNLPSPVEAQSERIDKILDETVYSAVEAESDKSKLVDPSLVNAMHECDSTHADTHTMAYVSKLISVPNAELPKDVEVGADVSAEELRERTRIARELAKKASEAAAAAQDSRANDEYTIKPKKDPFEWEFEEEDFEQEVEEEESNEETLVGFTRVYSGTLSKGQKLTVIGPKYDPSLPRDHEKNVNQIVDGVEVKDLFLIMGRELVRMEKVPAGNIVGVVGLDNVVLKNATICSHIPEDKPYINFASTSILIHNKPIMKIAVEPTNPTKLAKLEHGLDLLAKADPVLEWYIDDESGELIVCVSGELHLERCLKDLEERFAKGCEVSVKEPVIPFRESLADNEVNKERATEDEEEEDSDENDIVSLDLEVCPLPTELTKFLIDHEGLLNEIARNKGSSSEVKTLLAEKLALIVEQEKSFFGFENAKAFVDHIVAFGPKRIGPNILLDKTEKLKHLFAASQPEEPFQFENNILNGAQLALNEGPLAAEPMQGVIIILKSATVNDIDEDKVLINRGKIINQTKALIHKQFLLKSPRLLLAMYTCEIQAAAEVLGKVYAVVQKREGSIISEEMKEGTPFFTVVARIPVIQAFGFSEDIRKKTSGAASPQLVFDGFDVLDIDPFWVPHTEEELEELGEFAERENVARRYMNNIRRRKGLFIDEKVVKNAEKQRTLKKD</sequence>
<dbReference type="Proteomes" id="UP000669133">
    <property type="component" value="Unassembled WGS sequence"/>
</dbReference>
<evidence type="ECO:0000313" key="12">
    <source>
        <dbReference type="Proteomes" id="UP000669133"/>
    </source>
</evidence>
<dbReference type="PANTHER" id="PTHR42908:SF3">
    <property type="entry name" value="ELONGATION FACTOR-LIKE GTPASE 1"/>
    <property type="match status" value="1"/>
</dbReference>
<gene>
    <name evidence="11" type="ORF">I9W82_005142</name>
</gene>
<dbReference type="Pfam" id="PF14492">
    <property type="entry name" value="EFG_III"/>
    <property type="match status" value="1"/>
</dbReference>
<keyword evidence="6" id="KW-0342">GTP-binding</keyword>
<dbReference type="InterPro" id="IPR014721">
    <property type="entry name" value="Ribsml_uS5_D2-typ_fold_subgr"/>
</dbReference>
<dbReference type="InterPro" id="IPR027417">
    <property type="entry name" value="P-loop_NTPase"/>
</dbReference>
<keyword evidence="4" id="KW-0547">Nucleotide-binding</keyword>
<dbReference type="GO" id="GO:0043022">
    <property type="term" value="F:ribosome binding"/>
    <property type="evidence" value="ECO:0007669"/>
    <property type="project" value="TreeGrafter"/>
</dbReference>
<evidence type="ECO:0000313" key="11">
    <source>
        <dbReference type="EMBL" id="KAG5417506.1"/>
    </source>
</evidence>
<keyword evidence="5" id="KW-0378">Hydrolase</keyword>
<dbReference type="Gene3D" id="3.30.230.10">
    <property type="match status" value="1"/>
</dbReference>
<name>A0A8H7ZCM8_9ASCO</name>
<dbReference type="CDD" id="cd01681">
    <property type="entry name" value="aeEF2_snRNP_like_IV"/>
    <property type="match status" value="1"/>
</dbReference>
<organism evidence="11 12">
    <name type="scientific">Candida metapsilosis</name>
    <dbReference type="NCBI Taxonomy" id="273372"/>
    <lineage>
        <taxon>Eukaryota</taxon>
        <taxon>Fungi</taxon>
        <taxon>Dikarya</taxon>
        <taxon>Ascomycota</taxon>
        <taxon>Saccharomycotina</taxon>
        <taxon>Pichiomycetes</taxon>
        <taxon>Debaryomycetaceae</taxon>
        <taxon>Candida/Lodderomyces clade</taxon>
        <taxon>Candida</taxon>
    </lineage>
</organism>
<dbReference type="GO" id="GO:0003924">
    <property type="term" value="F:GTPase activity"/>
    <property type="evidence" value="ECO:0007669"/>
    <property type="project" value="InterPro"/>
</dbReference>
<dbReference type="OrthoDB" id="364892at2759"/>
<dbReference type="InterPro" id="IPR000640">
    <property type="entry name" value="EFG_V-like"/>
</dbReference>
<dbReference type="SUPFAM" id="SSF52540">
    <property type="entry name" value="P-loop containing nucleoside triphosphate hydrolases"/>
    <property type="match status" value="1"/>
</dbReference>
<dbReference type="Gene3D" id="3.30.70.870">
    <property type="entry name" value="Elongation Factor G (Translational Gtpase), domain 3"/>
    <property type="match status" value="1"/>
</dbReference>
<dbReference type="Pfam" id="PF00009">
    <property type="entry name" value="GTP_EFTU"/>
    <property type="match status" value="1"/>
</dbReference>
<dbReference type="GO" id="GO:0005829">
    <property type="term" value="C:cytosol"/>
    <property type="evidence" value="ECO:0007669"/>
    <property type="project" value="TreeGrafter"/>
</dbReference>
<dbReference type="Gene3D" id="2.40.30.10">
    <property type="entry name" value="Translation factors"/>
    <property type="match status" value="1"/>
</dbReference>
<dbReference type="GO" id="GO:0042256">
    <property type="term" value="P:cytosolic ribosome assembly"/>
    <property type="evidence" value="ECO:0007669"/>
    <property type="project" value="TreeGrafter"/>
</dbReference>
<keyword evidence="12" id="KW-1185">Reference proteome</keyword>
<dbReference type="Pfam" id="PF00679">
    <property type="entry name" value="EFG_C"/>
    <property type="match status" value="1"/>
</dbReference>
<comment type="catalytic activity">
    <reaction evidence="7">
        <text>GTP + H2O = GDP + phosphate + H(+)</text>
        <dbReference type="Rhea" id="RHEA:19669"/>
        <dbReference type="ChEBI" id="CHEBI:15377"/>
        <dbReference type="ChEBI" id="CHEBI:15378"/>
        <dbReference type="ChEBI" id="CHEBI:37565"/>
        <dbReference type="ChEBI" id="CHEBI:43474"/>
        <dbReference type="ChEBI" id="CHEBI:58189"/>
    </reaction>
</comment>
<dbReference type="PROSITE" id="PS51722">
    <property type="entry name" value="G_TR_2"/>
    <property type="match status" value="1"/>
</dbReference>
<dbReference type="Gene3D" id="3.40.50.300">
    <property type="entry name" value="P-loop containing nucleotide triphosphate hydrolases"/>
    <property type="match status" value="1"/>
</dbReference>
<dbReference type="Gene3D" id="3.30.70.240">
    <property type="match status" value="1"/>
</dbReference>
<dbReference type="InterPro" id="IPR035647">
    <property type="entry name" value="EFG_III/V"/>
</dbReference>
<protein>
    <recommendedName>
        <fullName evidence="8">Ribosome assembly protein 1</fullName>
    </recommendedName>
    <alternativeName>
        <fullName evidence="9">Elongation factor-like 1</fullName>
    </alternativeName>
</protein>
<dbReference type="SUPFAM" id="SSF54211">
    <property type="entry name" value="Ribosomal protein S5 domain 2-like"/>
    <property type="match status" value="1"/>
</dbReference>
<proteinExistence type="predicted"/>
<dbReference type="InterPro" id="IPR009000">
    <property type="entry name" value="Transl_B-barrel_sf"/>
</dbReference>
<evidence type="ECO:0000256" key="3">
    <source>
        <dbReference type="ARBA" id="ARBA00022517"/>
    </source>
</evidence>
<dbReference type="FunFam" id="3.30.70.870:FF:000002">
    <property type="entry name" value="Translation elongation factor 2"/>
    <property type="match status" value="1"/>
</dbReference>
<evidence type="ECO:0000256" key="7">
    <source>
        <dbReference type="ARBA" id="ARBA00048548"/>
    </source>
</evidence>
<dbReference type="RefSeq" id="XP_067546622.1">
    <property type="nucleotide sequence ID" value="XM_067694287.1"/>
</dbReference>
<dbReference type="InterPro" id="IPR056752">
    <property type="entry name" value="EFL1"/>
</dbReference>
<dbReference type="InterPro" id="IPR020568">
    <property type="entry name" value="Ribosomal_Su5_D2-typ_SF"/>
</dbReference>
<dbReference type="GeneID" id="93653771"/>
<evidence type="ECO:0000256" key="1">
    <source>
        <dbReference type="ARBA" id="ARBA00004496"/>
    </source>
</evidence>
<dbReference type="CDD" id="cd16268">
    <property type="entry name" value="EF2_II"/>
    <property type="match status" value="1"/>
</dbReference>
<dbReference type="SMART" id="SM00838">
    <property type="entry name" value="EFG_C"/>
    <property type="match status" value="1"/>
</dbReference>
<dbReference type="SUPFAM" id="SSF54980">
    <property type="entry name" value="EF-G C-terminal domain-like"/>
    <property type="match status" value="2"/>
</dbReference>
<dbReference type="InterPro" id="IPR041095">
    <property type="entry name" value="EFG_II"/>
</dbReference>
<dbReference type="InterPro" id="IPR005225">
    <property type="entry name" value="Small_GTP-bd"/>
</dbReference>
<keyword evidence="3" id="KW-0690">Ribosome biogenesis</keyword>
<dbReference type="SUPFAM" id="SSF50447">
    <property type="entry name" value="Translation proteins"/>
    <property type="match status" value="1"/>
</dbReference>
<dbReference type="InterPro" id="IPR000795">
    <property type="entry name" value="T_Tr_GTP-bd_dom"/>
</dbReference>
<dbReference type="GO" id="GO:0005525">
    <property type="term" value="F:GTP binding"/>
    <property type="evidence" value="ECO:0007669"/>
    <property type="project" value="UniProtKB-KW"/>
</dbReference>
<dbReference type="PANTHER" id="PTHR42908">
    <property type="entry name" value="TRANSLATION ELONGATION FACTOR-RELATED"/>
    <property type="match status" value="1"/>
</dbReference>